<proteinExistence type="predicted"/>
<feature type="region of interest" description="Disordered" evidence="1">
    <location>
        <begin position="58"/>
        <end position="89"/>
    </location>
</feature>
<keyword evidence="2" id="KW-0732">Signal</keyword>
<feature type="chain" id="PRO_5047238598" evidence="2">
    <location>
        <begin position="22"/>
        <end position="104"/>
    </location>
</feature>
<dbReference type="InterPro" id="IPR008972">
    <property type="entry name" value="Cupredoxin"/>
</dbReference>
<sequence length="104" mass="11554">MTRPNFKFLVLLLIFATAVSSETYTVFVSNDDGDDVYEPKFTKNLNPGDTINFVWNDGPHSVTQSDEEGSCTASTSRREISPPRSSGSVAFTMPDHDVYFFCSV</sequence>
<evidence type="ECO:0000256" key="2">
    <source>
        <dbReference type="SAM" id="SignalP"/>
    </source>
</evidence>
<dbReference type="SUPFAM" id="SSF49503">
    <property type="entry name" value="Cupredoxins"/>
    <property type="match status" value="1"/>
</dbReference>
<dbReference type="EMBL" id="CAJVQB010010698">
    <property type="protein sequence ID" value="CAG8742155.1"/>
    <property type="molecule type" value="Genomic_DNA"/>
</dbReference>
<feature type="non-terminal residue" evidence="3">
    <location>
        <position position="104"/>
    </location>
</feature>
<dbReference type="Gene3D" id="2.60.40.420">
    <property type="entry name" value="Cupredoxins - blue copper proteins"/>
    <property type="match status" value="1"/>
</dbReference>
<evidence type="ECO:0000313" key="4">
    <source>
        <dbReference type="Proteomes" id="UP000789901"/>
    </source>
</evidence>
<gene>
    <name evidence="3" type="ORF">GMARGA_LOCUS15502</name>
</gene>
<feature type="non-terminal residue" evidence="3">
    <location>
        <position position="1"/>
    </location>
</feature>
<organism evidence="3 4">
    <name type="scientific">Gigaspora margarita</name>
    <dbReference type="NCBI Taxonomy" id="4874"/>
    <lineage>
        <taxon>Eukaryota</taxon>
        <taxon>Fungi</taxon>
        <taxon>Fungi incertae sedis</taxon>
        <taxon>Mucoromycota</taxon>
        <taxon>Glomeromycotina</taxon>
        <taxon>Glomeromycetes</taxon>
        <taxon>Diversisporales</taxon>
        <taxon>Gigasporaceae</taxon>
        <taxon>Gigaspora</taxon>
    </lineage>
</organism>
<dbReference type="Proteomes" id="UP000789901">
    <property type="component" value="Unassembled WGS sequence"/>
</dbReference>
<name>A0ABN7V806_GIGMA</name>
<comment type="caution">
    <text evidence="3">The sequence shown here is derived from an EMBL/GenBank/DDBJ whole genome shotgun (WGS) entry which is preliminary data.</text>
</comment>
<evidence type="ECO:0000313" key="3">
    <source>
        <dbReference type="EMBL" id="CAG8742155.1"/>
    </source>
</evidence>
<evidence type="ECO:0000256" key="1">
    <source>
        <dbReference type="SAM" id="MobiDB-lite"/>
    </source>
</evidence>
<keyword evidence="4" id="KW-1185">Reference proteome</keyword>
<reference evidence="3 4" key="1">
    <citation type="submission" date="2021-06" db="EMBL/GenBank/DDBJ databases">
        <authorList>
            <person name="Kallberg Y."/>
            <person name="Tangrot J."/>
            <person name="Rosling A."/>
        </authorList>
    </citation>
    <scope>NUCLEOTIDE SEQUENCE [LARGE SCALE GENOMIC DNA]</scope>
    <source>
        <strain evidence="3 4">120-4 pot B 10/14</strain>
    </source>
</reference>
<accession>A0ABN7V806</accession>
<feature type="signal peptide" evidence="2">
    <location>
        <begin position="1"/>
        <end position="21"/>
    </location>
</feature>
<protein>
    <submittedName>
        <fullName evidence="3">1619_t:CDS:1</fullName>
    </submittedName>
</protein>